<feature type="domain" description="Stage V sporulation protein AA" evidence="2">
    <location>
        <begin position="6"/>
        <end position="93"/>
    </location>
</feature>
<proteinExistence type="predicted"/>
<evidence type="ECO:0000256" key="1">
    <source>
        <dbReference type="SAM" id="Phobius"/>
    </source>
</evidence>
<feature type="transmembrane region" description="Helical" evidence="1">
    <location>
        <begin position="106"/>
        <end position="125"/>
    </location>
</feature>
<dbReference type="RefSeq" id="WP_109217015.1">
    <property type="nucleotide sequence ID" value="NZ_CAJLEE010000200.1"/>
</dbReference>
<dbReference type="Gene3D" id="2.60.480.10">
    <property type="entry name" value="eubacterium ventriosum atcc domain"/>
    <property type="match status" value="1"/>
</dbReference>
<name>A0A2V1JPJ3_EUBRA</name>
<comment type="caution">
    <text evidence="3">The sequence shown here is derived from an EMBL/GenBank/DDBJ whole genome shotgun (WGS) entry which is preliminary data.</text>
</comment>
<evidence type="ECO:0000313" key="3">
    <source>
        <dbReference type="EMBL" id="PWE85263.1"/>
    </source>
</evidence>
<keyword evidence="4" id="KW-1185">Reference proteome</keyword>
<keyword evidence="1" id="KW-1133">Transmembrane helix</keyword>
<accession>A0A2V1JPJ3</accession>
<dbReference type="Proteomes" id="UP000245288">
    <property type="component" value="Unassembled WGS sequence"/>
</dbReference>
<keyword evidence="1" id="KW-0812">Transmembrane</keyword>
<dbReference type="InterPro" id="IPR021997">
    <property type="entry name" value="SporV_AA"/>
</dbReference>
<protein>
    <submittedName>
        <fullName evidence="3">Stage V sporulation protein AA</fullName>
    </submittedName>
</protein>
<gene>
    <name evidence="3" type="ORF">LG34_16995</name>
</gene>
<dbReference type="Pfam" id="PF12164">
    <property type="entry name" value="SporV_AA"/>
    <property type="match status" value="1"/>
</dbReference>
<organism evidence="3 4">
    <name type="scientific">Eubacterium ramulus</name>
    <dbReference type="NCBI Taxonomy" id="39490"/>
    <lineage>
        <taxon>Bacteria</taxon>
        <taxon>Bacillati</taxon>
        <taxon>Bacillota</taxon>
        <taxon>Clostridia</taxon>
        <taxon>Eubacteriales</taxon>
        <taxon>Eubacteriaceae</taxon>
        <taxon>Eubacterium</taxon>
    </lineage>
</organism>
<evidence type="ECO:0000313" key="4">
    <source>
        <dbReference type="Proteomes" id="UP000245288"/>
    </source>
</evidence>
<dbReference type="InterPro" id="IPR038548">
    <property type="entry name" value="SporV_AA_N_sf"/>
</dbReference>
<dbReference type="OrthoDB" id="9782754at2"/>
<feature type="transmembrane region" description="Helical" evidence="1">
    <location>
        <begin position="145"/>
        <end position="168"/>
    </location>
</feature>
<reference evidence="3 4" key="1">
    <citation type="submission" date="2014-09" db="EMBL/GenBank/DDBJ databases">
        <title>Butyrate-producing bacteria isolated from human gut.</title>
        <authorList>
            <person name="Zhang Q."/>
            <person name="Zhao L."/>
        </authorList>
    </citation>
    <scope>NUCLEOTIDE SEQUENCE [LARGE SCALE GENOMIC DNA]</scope>
    <source>
        <strain evidence="3 4">21</strain>
    </source>
</reference>
<sequence>MGASGQTLYLKIEQNCIVYERSVKLQDIASVECTDVGIRRQVLQEQIYHFHGNEKSSFVQVFSILYIIQKIHEKYPTLEIENIGEPDFVIRYVPDPEKKAVQYFKTAIVCVILFFGSAFTIMTFIEDVSVSKVFAALHTRVTGQTYTGVGALEICFCIGLAIGIMVFYNHVGHKKITDDPTPIQVAMRKYEQDVDTTYIETSSRKGKNYDV</sequence>
<dbReference type="EMBL" id="JRFU01000253">
    <property type="protein sequence ID" value="PWE85263.1"/>
    <property type="molecule type" value="Genomic_DNA"/>
</dbReference>
<keyword evidence="1" id="KW-0472">Membrane</keyword>
<evidence type="ECO:0000259" key="2">
    <source>
        <dbReference type="Pfam" id="PF12164"/>
    </source>
</evidence>
<dbReference type="AlphaFoldDB" id="A0A2V1JPJ3"/>